<dbReference type="GO" id="GO:0004222">
    <property type="term" value="F:metalloendopeptidase activity"/>
    <property type="evidence" value="ECO:0007669"/>
    <property type="project" value="InterPro"/>
</dbReference>
<organism evidence="12">
    <name type="scientific">bioreactor metagenome</name>
    <dbReference type="NCBI Taxonomy" id="1076179"/>
    <lineage>
        <taxon>unclassified sequences</taxon>
        <taxon>metagenomes</taxon>
        <taxon>ecological metagenomes</taxon>
    </lineage>
</organism>
<keyword evidence="7 10" id="KW-1133">Transmembrane helix</keyword>
<comment type="cofactor">
    <cofactor evidence="1">
        <name>Zn(2+)</name>
        <dbReference type="ChEBI" id="CHEBI:29105"/>
    </cofactor>
</comment>
<dbReference type="GO" id="GO:0006508">
    <property type="term" value="P:proteolysis"/>
    <property type="evidence" value="ECO:0007669"/>
    <property type="project" value="UniProtKB-KW"/>
</dbReference>
<evidence type="ECO:0000259" key="11">
    <source>
        <dbReference type="Pfam" id="PF02163"/>
    </source>
</evidence>
<dbReference type="PANTHER" id="PTHR42837:SF2">
    <property type="entry name" value="MEMBRANE METALLOPROTEASE ARASP2, CHLOROPLASTIC-RELATED"/>
    <property type="match status" value="1"/>
</dbReference>
<sequence length="84" mass="9670">MGFLYLLNLTAFLSLNLCIINLLPIPALDGGRLMFLFIEMIRRKPIEAEKEGFINFIGFVALMILAVVIAYKDLIKFNLLNFFR</sequence>
<name>A0A645B701_9ZZZZ</name>
<protein>
    <submittedName>
        <fullName evidence="12">Regulator of sigma-W protease RasP</fullName>
        <ecNumber evidence="12">3.4.24.-</ecNumber>
    </submittedName>
</protein>
<feature type="transmembrane region" description="Helical" evidence="10">
    <location>
        <begin position="6"/>
        <end position="31"/>
    </location>
</feature>
<evidence type="ECO:0000256" key="8">
    <source>
        <dbReference type="ARBA" id="ARBA00023049"/>
    </source>
</evidence>
<dbReference type="Pfam" id="PF02163">
    <property type="entry name" value="Peptidase_M50"/>
    <property type="match status" value="1"/>
</dbReference>
<evidence type="ECO:0000256" key="5">
    <source>
        <dbReference type="ARBA" id="ARBA00022801"/>
    </source>
</evidence>
<comment type="caution">
    <text evidence="12">The sequence shown here is derived from an EMBL/GenBank/DDBJ whole genome shotgun (WGS) entry which is preliminary data.</text>
</comment>
<dbReference type="InterPro" id="IPR004387">
    <property type="entry name" value="Pept_M50_Zn"/>
</dbReference>
<dbReference type="EMBL" id="VSSQ01018010">
    <property type="protein sequence ID" value="MPM60828.1"/>
    <property type="molecule type" value="Genomic_DNA"/>
</dbReference>
<feature type="transmembrane region" description="Helical" evidence="10">
    <location>
        <begin position="52"/>
        <end position="71"/>
    </location>
</feature>
<keyword evidence="3 12" id="KW-0645">Protease</keyword>
<accession>A0A645B701</accession>
<dbReference type="AlphaFoldDB" id="A0A645B701"/>
<proteinExistence type="predicted"/>
<comment type="subcellular location">
    <subcellularLocation>
        <location evidence="2">Membrane</location>
        <topology evidence="2">Multi-pass membrane protein</topology>
    </subcellularLocation>
</comment>
<dbReference type="GO" id="GO:0016020">
    <property type="term" value="C:membrane"/>
    <property type="evidence" value="ECO:0007669"/>
    <property type="project" value="UniProtKB-SubCell"/>
</dbReference>
<evidence type="ECO:0000256" key="4">
    <source>
        <dbReference type="ARBA" id="ARBA00022692"/>
    </source>
</evidence>
<reference evidence="12" key="1">
    <citation type="submission" date="2019-08" db="EMBL/GenBank/DDBJ databases">
        <authorList>
            <person name="Kucharzyk K."/>
            <person name="Murdoch R.W."/>
            <person name="Higgins S."/>
            <person name="Loffler F."/>
        </authorList>
    </citation>
    <scope>NUCLEOTIDE SEQUENCE</scope>
</reference>
<dbReference type="EC" id="3.4.24.-" evidence="12"/>
<evidence type="ECO:0000256" key="6">
    <source>
        <dbReference type="ARBA" id="ARBA00022833"/>
    </source>
</evidence>
<dbReference type="PANTHER" id="PTHR42837">
    <property type="entry name" value="REGULATOR OF SIGMA-E PROTEASE RSEP"/>
    <property type="match status" value="1"/>
</dbReference>
<keyword evidence="4 10" id="KW-0812">Transmembrane</keyword>
<evidence type="ECO:0000256" key="10">
    <source>
        <dbReference type="SAM" id="Phobius"/>
    </source>
</evidence>
<keyword evidence="5 12" id="KW-0378">Hydrolase</keyword>
<keyword evidence="6" id="KW-0862">Zinc</keyword>
<keyword evidence="9 10" id="KW-0472">Membrane</keyword>
<evidence type="ECO:0000256" key="1">
    <source>
        <dbReference type="ARBA" id="ARBA00001947"/>
    </source>
</evidence>
<evidence type="ECO:0000256" key="7">
    <source>
        <dbReference type="ARBA" id="ARBA00022989"/>
    </source>
</evidence>
<evidence type="ECO:0000256" key="2">
    <source>
        <dbReference type="ARBA" id="ARBA00004141"/>
    </source>
</evidence>
<evidence type="ECO:0000313" key="12">
    <source>
        <dbReference type="EMBL" id="MPM60828.1"/>
    </source>
</evidence>
<evidence type="ECO:0000256" key="3">
    <source>
        <dbReference type="ARBA" id="ARBA00022670"/>
    </source>
</evidence>
<keyword evidence="8" id="KW-0482">Metalloprotease</keyword>
<dbReference type="InterPro" id="IPR008915">
    <property type="entry name" value="Peptidase_M50"/>
</dbReference>
<feature type="domain" description="Peptidase M50" evidence="11">
    <location>
        <begin position="2"/>
        <end position="65"/>
    </location>
</feature>
<gene>
    <name evidence="12" type="primary">rasP_10</name>
    <name evidence="12" type="ORF">SDC9_107682</name>
</gene>
<evidence type="ECO:0000256" key="9">
    <source>
        <dbReference type="ARBA" id="ARBA00023136"/>
    </source>
</evidence>